<feature type="transmembrane region" description="Helical" evidence="7">
    <location>
        <begin position="267"/>
        <end position="286"/>
    </location>
</feature>
<dbReference type="AlphaFoldDB" id="A0A2S4LVY6"/>
<comment type="subcellular location">
    <subcellularLocation>
        <location evidence="1 7">Cell membrane</location>
        <topology evidence="1 7">Multi-pass membrane protein</topology>
    </subcellularLocation>
</comment>
<evidence type="ECO:0000313" key="9">
    <source>
        <dbReference type="EMBL" id="POR46612.1"/>
    </source>
</evidence>
<feature type="transmembrane region" description="Helical" evidence="7">
    <location>
        <begin position="298"/>
        <end position="318"/>
    </location>
</feature>
<comment type="similarity">
    <text evidence="7">Belongs to the binding-protein-dependent transport system permease family.</text>
</comment>
<dbReference type="InterPro" id="IPR000515">
    <property type="entry name" value="MetI-like"/>
</dbReference>
<evidence type="ECO:0000256" key="1">
    <source>
        <dbReference type="ARBA" id="ARBA00004651"/>
    </source>
</evidence>
<dbReference type="GO" id="GO:0055085">
    <property type="term" value="P:transmembrane transport"/>
    <property type="evidence" value="ECO:0007669"/>
    <property type="project" value="InterPro"/>
</dbReference>
<keyword evidence="3" id="KW-1003">Cell membrane</keyword>
<dbReference type="Proteomes" id="UP000236919">
    <property type="component" value="Unassembled WGS sequence"/>
</dbReference>
<dbReference type="CDD" id="cd06261">
    <property type="entry name" value="TM_PBP2"/>
    <property type="match status" value="1"/>
</dbReference>
<sequence>MADATGGGRTAGPRPLPSFRQARIVAPLTIRDRGRPPLGRGAMPFWFLLPAILVTAGVVLVPVAQTAWLSLQDYLLYDPDNARFIGLGNFAKIASDEVFWISLGQSFIWIIGVVGLQFLLGLAAALLLNQSFWWRGLARSLVIIPWALPSVIIGLMWTWMYDFNLGVINDIAMRLGLIAAPIAWLARPDTALYAIMLALIWQGFPFFAVTILAGLQTVPAELYEAAEIDGATAPQQLFHVTLPAIADVIATALLLRTIWVANSLDVILVMTGGGPGYATHTLPLYAFLRASSSMEFGYGAALALILTALLLGVVFLYVRQAARSIET</sequence>
<dbReference type="SUPFAM" id="SSF161098">
    <property type="entry name" value="MetI-like"/>
    <property type="match status" value="1"/>
</dbReference>
<dbReference type="PROSITE" id="PS50928">
    <property type="entry name" value="ABC_TM1"/>
    <property type="match status" value="1"/>
</dbReference>
<comment type="caution">
    <text evidence="9">The sequence shown here is derived from an EMBL/GenBank/DDBJ whole genome shotgun (WGS) entry which is preliminary data.</text>
</comment>
<evidence type="ECO:0000256" key="3">
    <source>
        <dbReference type="ARBA" id="ARBA00022475"/>
    </source>
</evidence>
<feature type="transmembrane region" description="Helical" evidence="7">
    <location>
        <begin position="166"/>
        <end position="185"/>
    </location>
</feature>
<evidence type="ECO:0000256" key="7">
    <source>
        <dbReference type="RuleBase" id="RU363032"/>
    </source>
</evidence>
<evidence type="ECO:0000313" key="10">
    <source>
        <dbReference type="Proteomes" id="UP000236919"/>
    </source>
</evidence>
<name>A0A2S4LVY6_9HYPH</name>
<keyword evidence="6 7" id="KW-0472">Membrane</keyword>
<evidence type="ECO:0000256" key="6">
    <source>
        <dbReference type="ARBA" id="ARBA00023136"/>
    </source>
</evidence>
<protein>
    <submittedName>
        <fullName evidence="9">Carbohydrate ABC transporter membrane protein 1 (CUT1 family)</fullName>
    </submittedName>
</protein>
<feature type="transmembrane region" description="Helical" evidence="7">
    <location>
        <begin position="192"/>
        <end position="216"/>
    </location>
</feature>
<accession>A0A2S4LVY6</accession>
<dbReference type="RefSeq" id="WP_245928436.1">
    <property type="nucleotide sequence ID" value="NZ_PQFZ01000023.1"/>
</dbReference>
<dbReference type="PANTHER" id="PTHR43005">
    <property type="entry name" value="BLR7065 PROTEIN"/>
    <property type="match status" value="1"/>
</dbReference>
<dbReference type="PANTHER" id="PTHR43005:SF1">
    <property type="entry name" value="SPERMIDINE_PUTRESCINE TRANSPORT SYSTEM PERMEASE PROTEIN"/>
    <property type="match status" value="1"/>
</dbReference>
<keyword evidence="5 7" id="KW-1133">Transmembrane helix</keyword>
<keyword evidence="2 7" id="KW-0813">Transport</keyword>
<evidence type="ECO:0000256" key="4">
    <source>
        <dbReference type="ARBA" id="ARBA00022692"/>
    </source>
</evidence>
<organism evidence="9 10">
    <name type="scientific">Bosea psychrotolerans</name>
    <dbReference type="NCBI Taxonomy" id="1871628"/>
    <lineage>
        <taxon>Bacteria</taxon>
        <taxon>Pseudomonadati</taxon>
        <taxon>Pseudomonadota</taxon>
        <taxon>Alphaproteobacteria</taxon>
        <taxon>Hyphomicrobiales</taxon>
        <taxon>Boseaceae</taxon>
        <taxon>Bosea</taxon>
    </lineage>
</organism>
<feature type="transmembrane region" description="Helical" evidence="7">
    <location>
        <begin position="45"/>
        <end position="68"/>
    </location>
</feature>
<feature type="domain" description="ABC transmembrane type-1" evidence="8">
    <location>
        <begin position="103"/>
        <end position="317"/>
    </location>
</feature>
<evidence type="ECO:0000256" key="2">
    <source>
        <dbReference type="ARBA" id="ARBA00022448"/>
    </source>
</evidence>
<dbReference type="Gene3D" id="1.10.3720.10">
    <property type="entry name" value="MetI-like"/>
    <property type="match status" value="1"/>
</dbReference>
<dbReference type="EMBL" id="PQFZ01000023">
    <property type="protein sequence ID" value="POR46612.1"/>
    <property type="molecule type" value="Genomic_DNA"/>
</dbReference>
<feature type="transmembrane region" description="Helical" evidence="7">
    <location>
        <begin position="140"/>
        <end position="160"/>
    </location>
</feature>
<evidence type="ECO:0000259" key="8">
    <source>
        <dbReference type="PROSITE" id="PS50928"/>
    </source>
</evidence>
<dbReference type="InterPro" id="IPR035906">
    <property type="entry name" value="MetI-like_sf"/>
</dbReference>
<feature type="transmembrane region" description="Helical" evidence="7">
    <location>
        <begin position="107"/>
        <end position="128"/>
    </location>
</feature>
<evidence type="ECO:0000256" key="5">
    <source>
        <dbReference type="ARBA" id="ARBA00022989"/>
    </source>
</evidence>
<keyword evidence="4 7" id="KW-0812">Transmembrane</keyword>
<keyword evidence="10" id="KW-1185">Reference proteome</keyword>
<gene>
    <name evidence="9" type="ORF">CYD53_1238</name>
</gene>
<dbReference type="GO" id="GO:0005886">
    <property type="term" value="C:plasma membrane"/>
    <property type="evidence" value="ECO:0007669"/>
    <property type="project" value="UniProtKB-SubCell"/>
</dbReference>
<dbReference type="Pfam" id="PF00528">
    <property type="entry name" value="BPD_transp_1"/>
    <property type="match status" value="1"/>
</dbReference>
<feature type="transmembrane region" description="Helical" evidence="7">
    <location>
        <begin position="236"/>
        <end position="255"/>
    </location>
</feature>
<reference evidence="9 10" key="1">
    <citation type="submission" date="2018-01" db="EMBL/GenBank/DDBJ databases">
        <title>Genomic Encyclopedia of Type Strains, Phase III (KMG-III): the genomes of soil and plant-associated and newly described type strains.</title>
        <authorList>
            <person name="Whitman W."/>
        </authorList>
    </citation>
    <scope>NUCLEOTIDE SEQUENCE [LARGE SCALE GENOMIC DNA]</scope>
    <source>
        <strain evidence="9 10">1131</strain>
    </source>
</reference>
<proteinExistence type="inferred from homology"/>